<proteinExistence type="predicted"/>
<keyword evidence="2" id="KW-1185">Reference proteome</keyword>
<gene>
    <name evidence="1" type="ORF">T10_9361</name>
</gene>
<organism evidence="1 2">
    <name type="scientific">Trichinella papuae</name>
    <dbReference type="NCBI Taxonomy" id="268474"/>
    <lineage>
        <taxon>Eukaryota</taxon>
        <taxon>Metazoa</taxon>
        <taxon>Ecdysozoa</taxon>
        <taxon>Nematoda</taxon>
        <taxon>Enoplea</taxon>
        <taxon>Dorylaimia</taxon>
        <taxon>Trichinellida</taxon>
        <taxon>Trichinellidae</taxon>
        <taxon>Trichinella</taxon>
    </lineage>
</organism>
<dbReference type="Proteomes" id="UP000054843">
    <property type="component" value="Unassembled WGS sequence"/>
</dbReference>
<comment type="caution">
    <text evidence="1">The sequence shown here is derived from an EMBL/GenBank/DDBJ whole genome shotgun (WGS) entry which is preliminary data.</text>
</comment>
<evidence type="ECO:0000313" key="2">
    <source>
        <dbReference type="Proteomes" id="UP000054843"/>
    </source>
</evidence>
<dbReference type="EMBL" id="JYDO01000091">
    <property type="protein sequence ID" value="KRZ71725.1"/>
    <property type="molecule type" value="Genomic_DNA"/>
</dbReference>
<protein>
    <submittedName>
        <fullName evidence="1">Uncharacterized protein</fullName>
    </submittedName>
</protein>
<sequence length="68" mass="7810">MIIIVLHCTLHSKRECKKSTTTLSHCWKMPPQHNVMNNNTNRRVQVFTAKIALCTLRLAIVQHATTLN</sequence>
<name>A0A0V1MIZ8_9BILA</name>
<accession>A0A0V1MIZ8</accession>
<dbReference type="AlphaFoldDB" id="A0A0V1MIZ8"/>
<dbReference type="STRING" id="268474.A0A0V1MIZ8"/>
<reference evidence="1 2" key="1">
    <citation type="submission" date="2015-01" db="EMBL/GenBank/DDBJ databases">
        <title>Evolution of Trichinella species and genotypes.</title>
        <authorList>
            <person name="Korhonen P.K."/>
            <person name="Edoardo P."/>
            <person name="Giuseppe L.R."/>
            <person name="Gasser R.B."/>
        </authorList>
    </citation>
    <scope>NUCLEOTIDE SEQUENCE [LARGE SCALE GENOMIC DNA]</scope>
    <source>
        <strain evidence="1">ISS1980</strain>
    </source>
</reference>
<evidence type="ECO:0000313" key="1">
    <source>
        <dbReference type="EMBL" id="KRZ71725.1"/>
    </source>
</evidence>